<proteinExistence type="inferred from homology"/>
<organism evidence="9 10">
    <name type="scientific">Variovorax ginsengisoli</name>
    <dbReference type="NCBI Taxonomy" id="363844"/>
    <lineage>
        <taxon>Bacteria</taxon>
        <taxon>Pseudomonadati</taxon>
        <taxon>Pseudomonadota</taxon>
        <taxon>Betaproteobacteria</taxon>
        <taxon>Burkholderiales</taxon>
        <taxon>Comamonadaceae</taxon>
        <taxon>Variovorax</taxon>
    </lineage>
</organism>
<keyword evidence="4" id="KW-0479">Metal-binding</keyword>
<name>A0ABT8RZ05_9BURK</name>
<evidence type="ECO:0000256" key="5">
    <source>
        <dbReference type="ARBA" id="ARBA00022837"/>
    </source>
</evidence>
<comment type="subcellular location">
    <subcellularLocation>
        <location evidence="1">Fimbrium</location>
    </subcellularLocation>
</comment>
<comment type="similarity">
    <text evidence="2">Belongs to the PilY1 family.</text>
</comment>
<evidence type="ECO:0000256" key="6">
    <source>
        <dbReference type="ARBA" id="ARBA00023263"/>
    </source>
</evidence>
<keyword evidence="3" id="KW-1029">Fimbrium biogenesis</keyword>
<comment type="caution">
    <text evidence="9">The sequence shown here is derived from an EMBL/GenBank/DDBJ whole genome shotgun (WGS) entry which is preliminary data.</text>
</comment>
<keyword evidence="6" id="KW-0281">Fimbrium</keyword>
<evidence type="ECO:0000256" key="7">
    <source>
        <dbReference type="SAM" id="MobiDB-lite"/>
    </source>
</evidence>
<feature type="compositionally biased region" description="Polar residues" evidence="7">
    <location>
        <begin position="1264"/>
        <end position="1273"/>
    </location>
</feature>
<reference evidence="9" key="1">
    <citation type="submission" date="2023-06" db="EMBL/GenBank/DDBJ databases">
        <authorList>
            <person name="Jiang Y."/>
            <person name="Liu Q."/>
        </authorList>
    </citation>
    <scope>NUCLEOTIDE SEQUENCE</scope>
    <source>
        <strain evidence="9">CGMCC 1.12090</strain>
    </source>
</reference>
<evidence type="ECO:0000256" key="4">
    <source>
        <dbReference type="ARBA" id="ARBA00022723"/>
    </source>
</evidence>
<protein>
    <submittedName>
        <fullName evidence="9">PilC/PilY family type IV pilus protein</fullName>
    </submittedName>
</protein>
<evidence type="ECO:0000256" key="2">
    <source>
        <dbReference type="ARBA" id="ARBA00008387"/>
    </source>
</evidence>
<feature type="region of interest" description="Disordered" evidence="7">
    <location>
        <begin position="1264"/>
        <end position="1286"/>
    </location>
</feature>
<dbReference type="SUPFAM" id="SSF50998">
    <property type="entry name" value="Quinoprotein alcohol dehydrogenase-like"/>
    <property type="match status" value="1"/>
</dbReference>
<keyword evidence="5" id="KW-0106">Calcium</keyword>
<dbReference type="RefSeq" id="WP_301803585.1">
    <property type="nucleotide sequence ID" value="NZ_JAUJZH010000002.1"/>
</dbReference>
<evidence type="ECO:0000256" key="1">
    <source>
        <dbReference type="ARBA" id="ARBA00004561"/>
    </source>
</evidence>
<evidence type="ECO:0000259" key="8">
    <source>
        <dbReference type="Pfam" id="PF05567"/>
    </source>
</evidence>
<dbReference type="Proteomes" id="UP001169027">
    <property type="component" value="Unassembled WGS sequence"/>
</dbReference>
<dbReference type="EMBL" id="JAUKVY010000002">
    <property type="protein sequence ID" value="MDO1531257.1"/>
    <property type="molecule type" value="Genomic_DNA"/>
</dbReference>
<dbReference type="InterPro" id="IPR008707">
    <property type="entry name" value="B-propeller_PilY1"/>
</dbReference>
<keyword evidence="10" id="KW-1185">Reference proteome</keyword>
<dbReference type="InterPro" id="IPR011047">
    <property type="entry name" value="Quinoprotein_ADH-like_sf"/>
</dbReference>
<evidence type="ECO:0000256" key="3">
    <source>
        <dbReference type="ARBA" id="ARBA00022558"/>
    </source>
</evidence>
<sequence>MNMPPIRSRSRRGEGLVARVLSLLPIIAAMIIAVPLSTAKADTDISNQPLATRPSVSAKPNLLFILDDSGSMNLSYMPDDLGATGSSDSPNSTWRGYRSAQCNGLAFDPTLEYPPPLMADGVTTYANASFTAAPFDGYVVGSPPTDLSNSVYYNYKGTQPRMGWVYTSAGPVNNTFLQECKTSTTSSTAANALFEPVTVTSTSAEAQKYANWYSYYRKRYLLMRTSMGRAISKLDASYRVGFSRINKDTVTNGDDFRDVKDFNTQQKIDFYGSLYGATPSGNTPLRKALSKAGRYFANKVSGQAYDPVQYSCQRNFALLSTDGYWNSSYGVDLAGNNVGQQDGAEARPMRDGSAVVDTTVVTHTASATRNSTVTTTKSRTATRETVTVASTAGTGSCNNNRYLVRTETQTRSDTETSTATTPQTGTATYTTTTIMTDGVLTSGPTDGSVTTSNWINVPPTTTTGPTAVIGAWSTPVVTTACQRNAGDGKAVTTDTVPNFGNTVNATTYSTLTIGAYTTSAPVTTTTTPGGTPNTLADVAQYYYATDLRTSTLGNCTASNGENVCVNTVPSTDSDPANWQHMNTYTIGLGVSGTIQYDRNYLTQTVGAFADIKSGAANWPQPEGYNSTGSGGDATNVDDLWHAAVNGRGRYYSALNASDLSAAISGVVESLTPVTGASAAAATSSVDLVSGDDNQIYRASYTTREWTGDLQAYAFNGTSGVIASTYTWSAQQKLDAATPSGRTIYFNGTGGLQAFTYDNLSADQKTYFSGFCSKPGMCTDVTAAAEVTLANSGTNLVNYLRGEKTYDTTSTIAKLYRGRAHVLGDVINGAPVRVGKPPFTYADAGYADFVTTNANRSPVVYVAANDGMLHAISAATDGTGGQELWAFVPTAVMPKLYKLADKNYSVNHQYFVDGPPIMADIKVGSTWKTIMVGGLGGGGGSYYALDITVPNRPVLLWEFTNANLGLTYGNPVIGKRADGTWVVAFASGYNNSGGDGQGHLYVLNANSGEVLLDMATGVGTSASPSGLTKINAWVTGRTNNTIERIYGGDLEGNLWRFDIDNMVLPHQAAVRLAKFQIDASTPQPITTKPELVEISNKPVIIVGTGRYLGVTDIDNTSQQSIYAVKDPMTATGWGDVRADTTNFVQQTITLSGSTASITDLPVDWTTKAGWWVDFKHSRERVTTNMALLSDTLMVGTAIPSGDACTSGGSSWFYSLDAANGGVVNTNSVGEQWSATSLIAGQTLVRDARGNIRNLVQNTDGTITQKEISGSTSGLGSARRTSWRELMD</sequence>
<gene>
    <name evidence="9" type="ORF">Q2T77_03070</name>
</gene>
<feature type="domain" description="PilY1 beta-propeller" evidence="8">
    <location>
        <begin position="822"/>
        <end position="1151"/>
    </location>
</feature>
<evidence type="ECO:0000313" key="10">
    <source>
        <dbReference type="Proteomes" id="UP001169027"/>
    </source>
</evidence>
<dbReference type="Pfam" id="PF05567">
    <property type="entry name" value="T4P_PilY1"/>
    <property type="match status" value="1"/>
</dbReference>
<accession>A0ABT8RZ05</accession>
<evidence type="ECO:0000313" key="9">
    <source>
        <dbReference type="EMBL" id="MDO1531257.1"/>
    </source>
</evidence>